<evidence type="ECO:0000313" key="2">
    <source>
        <dbReference type="EMBL" id="MPC56297.1"/>
    </source>
</evidence>
<gene>
    <name evidence="2" type="ORF">E2C01_050250</name>
</gene>
<proteinExistence type="predicted"/>
<comment type="caution">
    <text evidence="2">The sequence shown here is derived from an EMBL/GenBank/DDBJ whole genome shotgun (WGS) entry which is preliminary data.</text>
</comment>
<dbReference type="OrthoDB" id="6368401at2759"/>
<feature type="region of interest" description="Disordered" evidence="1">
    <location>
        <begin position="1"/>
        <end position="54"/>
    </location>
</feature>
<name>A0A5B7GG78_PORTR</name>
<evidence type="ECO:0008006" key="4">
    <source>
        <dbReference type="Google" id="ProtNLM"/>
    </source>
</evidence>
<protein>
    <recommendedName>
        <fullName evidence="4">Nucleic-acid-binding protein from transposon X-element</fullName>
    </recommendedName>
</protein>
<accession>A0A5B7GG78</accession>
<feature type="compositionally biased region" description="Acidic residues" evidence="1">
    <location>
        <begin position="11"/>
        <end position="26"/>
    </location>
</feature>
<dbReference type="AlphaFoldDB" id="A0A5B7GG78"/>
<sequence>MPHPHSRQDTEADSDIIDNECEDAEVNSDTRTGTRDKPGKRLNQWEMNDDTEDVTQDGFQLVQTKKKSKNSVSVVKSASVQGMTDMESQESDTAQATHRLSFPKDISPRDRMVWLADVASKHRNLSVHPKPTAKSIMAVTKDYDTMKFLTEVGHPYNGKIIKLTKITQDNKLTEVFIKNYPTCLAMDYIKDHPSVVWAERNLRHGSKDPRKQVFAMWEGEVPAYLELPGICSCKIEKYVGKPAFCGNCQKWGHQTWECDRITICGFCSQHHNTSVCKNKITTGEAIVHRCPNCSQEHNAWSLKCPMQPKTSLHPREEIIAHPPPTTAA</sequence>
<dbReference type="EMBL" id="VSRR010013838">
    <property type="protein sequence ID" value="MPC56297.1"/>
    <property type="molecule type" value="Genomic_DNA"/>
</dbReference>
<dbReference type="Proteomes" id="UP000324222">
    <property type="component" value="Unassembled WGS sequence"/>
</dbReference>
<keyword evidence="3" id="KW-1185">Reference proteome</keyword>
<organism evidence="2 3">
    <name type="scientific">Portunus trituberculatus</name>
    <name type="common">Swimming crab</name>
    <name type="synonym">Neptunus trituberculatus</name>
    <dbReference type="NCBI Taxonomy" id="210409"/>
    <lineage>
        <taxon>Eukaryota</taxon>
        <taxon>Metazoa</taxon>
        <taxon>Ecdysozoa</taxon>
        <taxon>Arthropoda</taxon>
        <taxon>Crustacea</taxon>
        <taxon>Multicrustacea</taxon>
        <taxon>Malacostraca</taxon>
        <taxon>Eumalacostraca</taxon>
        <taxon>Eucarida</taxon>
        <taxon>Decapoda</taxon>
        <taxon>Pleocyemata</taxon>
        <taxon>Brachyura</taxon>
        <taxon>Eubrachyura</taxon>
        <taxon>Portunoidea</taxon>
        <taxon>Portunidae</taxon>
        <taxon>Portuninae</taxon>
        <taxon>Portunus</taxon>
    </lineage>
</organism>
<reference evidence="2 3" key="1">
    <citation type="submission" date="2019-05" db="EMBL/GenBank/DDBJ databases">
        <title>Another draft genome of Portunus trituberculatus and its Hox gene families provides insights of decapod evolution.</title>
        <authorList>
            <person name="Jeong J.-H."/>
            <person name="Song I."/>
            <person name="Kim S."/>
            <person name="Choi T."/>
            <person name="Kim D."/>
            <person name="Ryu S."/>
            <person name="Kim W."/>
        </authorList>
    </citation>
    <scope>NUCLEOTIDE SEQUENCE [LARGE SCALE GENOMIC DNA]</scope>
    <source>
        <tissue evidence="2">Muscle</tissue>
    </source>
</reference>
<evidence type="ECO:0000256" key="1">
    <source>
        <dbReference type="SAM" id="MobiDB-lite"/>
    </source>
</evidence>
<evidence type="ECO:0000313" key="3">
    <source>
        <dbReference type="Proteomes" id="UP000324222"/>
    </source>
</evidence>
<feature type="compositionally biased region" description="Basic and acidic residues" evidence="1">
    <location>
        <begin position="1"/>
        <end position="10"/>
    </location>
</feature>